<dbReference type="EC" id="5.4.99.-" evidence="6"/>
<dbReference type="RefSeq" id="WP_036783518.1">
    <property type="nucleotide sequence ID" value="NZ_AVBG01000007.1"/>
</dbReference>
<comment type="catalytic activity">
    <reaction evidence="1 6">
        <text>a uridine in RNA = a pseudouridine in RNA</text>
        <dbReference type="Rhea" id="RHEA:48348"/>
        <dbReference type="Rhea" id="RHEA-COMP:12068"/>
        <dbReference type="Rhea" id="RHEA-COMP:12069"/>
        <dbReference type="ChEBI" id="CHEBI:65314"/>
        <dbReference type="ChEBI" id="CHEBI:65315"/>
    </reaction>
</comment>
<comment type="function">
    <text evidence="6">Responsible for synthesis of pseudouridine from uracil.</text>
</comment>
<dbReference type="eggNOG" id="COG0564">
    <property type="taxonomic scope" value="Bacteria"/>
</dbReference>
<dbReference type="GO" id="GO:0140098">
    <property type="term" value="F:catalytic activity, acting on RNA"/>
    <property type="evidence" value="ECO:0007669"/>
    <property type="project" value="UniProtKB-ARBA"/>
</dbReference>
<feature type="active site" evidence="4">
    <location>
        <position position="142"/>
    </location>
</feature>
<dbReference type="CDD" id="cd00165">
    <property type="entry name" value="S4"/>
    <property type="match status" value="1"/>
</dbReference>
<evidence type="ECO:0000256" key="2">
    <source>
        <dbReference type="ARBA" id="ARBA00010876"/>
    </source>
</evidence>
<organism evidence="8 9">
    <name type="scientific">Pontibacillus chungwhensis BH030062</name>
    <dbReference type="NCBI Taxonomy" id="1385513"/>
    <lineage>
        <taxon>Bacteria</taxon>
        <taxon>Bacillati</taxon>
        <taxon>Bacillota</taxon>
        <taxon>Bacilli</taxon>
        <taxon>Bacillales</taxon>
        <taxon>Bacillaceae</taxon>
        <taxon>Pontibacillus</taxon>
    </lineage>
</organism>
<dbReference type="NCBIfam" id="TIGR00005">
    <property type="entry name" value="rluA_subfam"/>
    <property type="match status" value="1"/>
</dbReference>
<name>A0A0A2US95_9BACI</name>
<accession>A0A0A2US95</accession>
<dbReference type="CDD" id="cd02869">
    <property type="entry name" value="PseudoU_synth_RluA_like"/>
    <property type="match status" value="1"/>
</dbReference>
<dbReference type="InterPro" id="IPR006145">
    <property type="entry name" value="PsdUridine_synth_RsuA/RluA"/>
</dbReference>
<dbReference type="PANTHER" id="PTHR21600">
    <property type="entry name" value="MITOCHONDRIAL RNA PSEUDOURIDINE SYNTHASE"/>
    <property type="match status" value="1"/>
</dbReference>
<keyword evidence="5" id="KW-0694">RNA-binding</keyword>
<dbReference type="PANTHER" id="PTHR21600:SF44">
    <property type="entry name" value="RIBOSOMAL LARGE SUBUNIT PSEUDOURIDINE SYNTHASE D"/>
    <property type="match status" value="1"/>
</dbReference>
<dbReference type="Proteomes" id="UP000030153">
    <property type="component" value="Unassembled WGS sequence"/>
</dbReference>
<dbReference type="AlphaFoldDB" id="A0A0A2US95"/>
<feature type="domain" description="Pseudouridine synthase RsuA/RluA-like" evidence="7">
    <location>
        <begin position="95"/>
        <end position="246"/>
    </location>
</feature>
<comment type="caution">
    <text evidence="8">The sequence shown here is derived from an EMBL/GenBank/DDBJ whole genome shotgun (WGS) entry which is preliminary data.</text>
</comment>
<dbReference type="STRING" id="1385513.N780_08165"/>
<dbReference type="EMBL" id="AVBG01000007">
    <property type="protein sequence ID" value="KGP91192.1"/>
    <property type="molecule type" value="Genomic_DNA"/>
</dbReference>
<dbReference type="SUPFAM" id="SSF55120">
    <property type="entry name" value="Pseudouridine synthase"/>
    <property type="match status" value="1"/>
</dbReference>
<dbReference type="Gene3D" id="3.30.2350.10">
    <property type="entry name" value="Pseudouridine synthase"/>
    <property type="match status" value="1"/>
</dbReference>
<dbReference type="GO" id="GO:0003723">
    <property type="term" value="F:RNA binding"/>
    <property type="evidence" value="ECO:0007669"/>
    <property type="project" value="UniProtKB-KW"/>
</dbReference>
<dbReference type="Gene3D" id="3.10.290.10">
    <property type="entry name" value="RNA-binding S4 domain"/>
    <property type="match status" value="1"/>
</dbReference>
<dbReference type="PROSITE" id="PS50889">
    <property type="entry name" value="S4"/>
    <property type="match status" value="1"/>
</dbReference>
<sequence length="302" mass="34543">MAKKGPTPRKKKGPLFTFDVHETTELLPFLMDSIKSKSRNSIKSFLTRGQVVVNDEPVTKHSTVIKKGQTVKVLKTPAPSKVTFNGLKILHEDEDIIVVEKDSGLLSMASDKEKEQTAYKQLTEHVKREQLKNRVFIVHRLDRDTSGIMVYAKNEEAKLKLQDNWKDMVKERTYVALVEGYVKKPEGKIESWLKETKTFLMYSSQRKNDGKHAVTHYKKLKGNKYFSLMELELETGRKNQIRVHMQDIGHPIVGDKKYGATSNQIGRLGLHAKALVFEHPTSGKVLKFETKIPQAFQKALQK</sequence>
<evidence type="ECO:0000259" key="7">
    <source>
        <dbReference type="Pfam" id="PF00849"/>
    </source>
</evidence>
<evidence type="ECO:0000313" key="8">
    <source>
        <dbReference type="EMBL" id="KGP91192.1"/>
    </source>
</evidence>
<dbReference type="InterPro" id="IPR006225">
    <property type="entry name" value="PsdUridine_synth_RluC/D"/>
</dbReference>
<reference evidence="8 9" key="1">
    <citation type="submission" date="2013-08" db="EMBL/GenBank/DDBJ databases">
        <title>Genome of Pontibacillus chungwhensis.</title>
        <authorList>
            <person name="Wang Q."/>
            <person name="Wang G."/>
        </authorList>
    </citation>
    <scope>NUCLEOTIDE SEQUENCE [LARGE SCALE GENOMIC DNA]</scope>
    <source>
        <strain evidence="8 9">BH030062</strain>
    </source>
</reference>
<keyword evidence="3 6" id="KW-0413">Isomerase</keyword>
<gene>
    <name evidence="8" type="ORF">N780_08165</name>
</gene>
<evidence type="ECO:0000256" key="6">
    <source>
        <dbReference type="RuleBase" id="RU362028"/>
    </source>
</evidence>
<evidence type="ECO:0000256" key="1">
    <source>
        <dbReference type="ARBA" id="ARBA00000073"/>
    </source>
</evidence>
<comment type="similarity">
    <text evidence="2 6">Belongs to the pseudouridine synthase RluA family.</text>
</comment>
<dbReference type="Pfam" id="PF00849">
    <property type="entry name" value="PseudoU_synth_2"/>
    <property type="match status" value="1"/>
</dbReference>
<protein>
    <recommendedName>
        <fullName evidence="6">Pseudouridine synthase</fullName>
        <ecNumber evidence="6">5.4.99.-</ecNumber>
    </recommendedName>
</protein>
<dbReference type="InterPro" id="IPR050188">
    <property type="entry name" value="RluA_PseudoU_synthase"/>
</dbReference>
<dbReference type="GO" id="GO:0009982">
    <property type="term" value="F:pseudouridine synthase activity"/>
    <property type="evidence" value="ECO:0007669"/>
    <property type="project" value="InterPro"/>
</dbReference>
<evidence type="ECO:0000256" key="4">
    <source>
        <dbReference type="PIRSR" id="PIRSR606225-1"/>
    </source>
</evidence>
<dbReference type="GO" id="GO:0000455">
    <property type="term" value="P:enzyme-directed rRNA pseudouridine synthesis"/>
    <property type="evidence" value="ECO:0007669"/>
    <property type="project" value="TreeGrafter"/>
</dbReference>
<dbReference type="InterPro" id="IPR036986">
    <property type="entry name" value="S4_RNA-bd_sf"/>
</dbReference>
<keyword evidence="9" id="KW-1185">Reference proteome</keyword>
<evidence type="ECO:0000256" key="5">
    <source>
        <dbReference type="PROSITE-ProRule" id="PRU00182"/>
    </source>
</evidence>
<evidence type="ECO:0000313" key="9">
    <source>
        <dbReference type="Proteomes" id="UP000030153"/>
    </source>
</evidence>
<dbReference type="SUPFAM" id="SSF55174">
    <property type="entry name" value="Alpha-L RNA-binding motif"/>
    <property type="match status" value="1"/>
</dbReference>
<evidence type="ECO:0000256" key="3">
    <source>
        <dbReference type="ARBA" id="ARBA00023235"/>
    </source>
</evidence>
<proteinExistence type="inferred from homology"/>
<dbReference type="InterPro" id="IPR020103">
    <property type="entry name" value="PsdUridine_synth_cat_dom_sf"/>
</dbReference>